<dbReference type="RefSeq" id="WP_138303170.1">
    <property type="nucleotide sequence ID" value="NZ_JACLYY010000001.1"/>
</dbReference>
<dbReference type="InterPro" id="IPR029058">
    <property type="entry name" value="AB_hydrolase_fold"/>
</dbReference>
<dbReference type="Gene3D" id="3.40.50.1820">
    <property type="entry name" value="alpha/beta hydrolase"/>
    <property type="match status" value="1"/>
</dbReference>
<dbReference type="NCBIfam" id="TIGR01250">
    <property type="entry name" value="pro_imino_pep_2"/>
    <property type="match status" value="1"/>
</dbReference>
<evidence type="ECO:0000256" key="4">
    <source>
        <dbReference type="ARBA" id="ARBA00021843"/>
    </source>
</evidence>
<keyword evidence="7" id="KW-0031">Aminopeptidase</keyword>
<comment type="catalytic activity">
    <reaction evidence="1 7">
        <text>Release of N-terminal proline from a peptide.</text>
        <dbReference type="EC" id="3.4.11.5"/>
    </reaction>
</comment>
<evidence type="ECO:0000256" key="1">
    <source>
        <dbReference type="ARBA" id="ARBA00001585"/>
    </source>
</evidence>
<evidence type="ECO:0000256" key="3">
    <source>
        <dbReference type="ARBA" id="ARBA00012568"/>
    </source>
</evidence>
<keyword evidence="10" id="KW-1185">Reference proteome</keyword>
<dbReference type="InterPro" id="IPR002410">
    <property type="entry name" value="Peptidase_S33"/>
</dbReference>
<evidence type="ECO:0000259" key="8">
    <source>
        <dbReference type="Pfam" id="PF00561"/>
    </source>
</evidence>
<dbReference type="PANTHER" id="PTHR43798:SF33">
    <property type="entry name" value="HYDROLASE, PUTATIVE (AFU_ORTHOLOGUE AFUA_2G14860)-RELATED"/>
    <property type="match status" value="1"/>
</dbReference>
<evidence type="ECO:0000256" key="7">
    <source>
        <dbReference type="PIRNR" id="PIRNR005539"/>
    </source>
</evidence>
<evidence type="ECO:0000256" key="6">
    <source>
        <dbReference type="ARBA" id="ARBA00029605"/>
    </source>
</evidence>
<comment type="similarity">
    <text evidence="2 7">Belongs to the peptidase S33 family.</text>
</comment>
<dbReference type="SUPFAM" id="SSF53474">
    <property type="entry name" value="alpha/beta-Hydrolases"/>
    <property type="match status" value="1"/>
</dbReference>
<reference evidence="9 10" key="1">
    <citation type="journal article" date="2021" name="Sci. Rep.">
        <title>The distribution of antibiotic resistance genes in chicken gut microbiota commensals.</title>
        <authorList>
            <person name="Juricova H."/>
            <person name="Matiasovicova J."/>
            <person name="Kubasova T."/>
            <person name="Cejkova D."/>
            <person name="Rychlik I."/>
        </authorList>
    </citation>
    <scope>NUCLEOTIDE SEQUENCE [LARGE SCALE GENOMIC DNA]</scope>
    <source>
        <strain evidence="9 10">An773</strain>
    </source>
</reference>
<proteinExistence type="inferred from homology"/>
<dbReference type="EC" id="3.4.11.5" evidence="3 7"/>
<dbReference type="Proteomes" id="UP000716906">
    <property type="component" value="Unassembled WGS sequence"/>
</dbReference>
<dbReference type="PRINTS" id="PR00793">
    <property type="entry name" value="PROAMNOPTASE"/>
</dbReference>
<dbReference type="InterPro" id="IPR005945">
    <property type="entry name" value="Pro_imino_pep"/>
</dbReference>
<feature type="domain" description="AB hydrolase-1" evidence="8">
    <location>
        <begin position="28"/>
        <end position="275"/>
    </location>
</feature>
<dbReference type="NCBIfam" id="NF045945">
    <property type="entry name" value="ProImpepLactob"/>
    <property type="match status" value="1"/>
</dbReference>
<name>A0ABS2E534_9FIRM</name>
<gene>
    <name evidence="9" type="ORF">H7U36_01185</name>
</gene>
<dbReference type="GO" id="GO:0016787">
    <property type="term" value="F:hydrolase activity"/>
    <property type="evidence" value="ECO:0007669"/>
    <property type="project" value="UniProtKB-KW"/>
</dbReference>
<dbReference type="InterPro" id="IPR000073">
    <property type="entry name" value="AB_hydrolase_1"/>
</dbReference>
<evidence type="ECO:0000256" key="2">
    <source>
        <dbReference type="ARBA" id="ARBA00010088"/>
    </source>
</evidence>
<organism evidence="9 10">
    <name type="scientific">Faecalicatena fissicatena</name>
    <dbReference type="NCBI Taxonomy" id="290055"/>
    <lineage>
        <taxon>Bacteria</taxon>
        <taxon>Bacillati</taxon>
        <taxon>Bacillota</taxon>
        <taxon>Clostridia</taxon>
        <taxon>Lachnospirales</taxon>
        <taxon>Lachnospiraceae</taxon>
        <taxon>Faecalicatena</taxon>
    </lineage>
</organism>
<dbReference type="PIRSF" id="PIRSF005539">
    <property type="entry name" value="Pept_S33_TRI_F1"/>
    <property type="match status" value="1"/>
</dbReference>
<evidence type="ECO:0000256" key="5">
    <source>
        <dbReference type="ARBA" id="ARBA00022801"/>
    </source>
</evidence>
<evidence type="ECO:0000313" key="9">
    <source>
        <dbReference type="EMBL" id="MBM6736724.1"/>
    </source>
</evidence>
<evidence type="ECO:0000313" key="10">
    <source>
        <dbReference type="Proteomes" id="UP000716906"/>
    </source>
</evidence>
<comment type="function">
    <text evidence="7">Releases the N-terminal proline from various substrates.</text>
</comment>
<accession>A0ABS2E534</accession>
<keyword evidence="7" id="KW-0645">Protease</keyword>
<dbReference type="PANTHER" id="PTHR43798">
    <property type="entry name" value="MONOACYLGLYCEROL LIPASE"/>
    <property type="match status" value="1"/>
</dbReference>
<dbReference type="EMBL" id="JACLYY010000001">
    <property type="protein sequence ID" value="MBM6736724.1"/>
    <property type="molecule type" value="Genomic_DNA"/>
</dbReference>
<keyword evidence="5 7" id="KW-0378">Hydrolase</keyword>
<sequence>MKITEGYMPYLGYQTYYRIAGECRDGKKPLLLLHGGPGSTHNYFEVLDALADTGRAVISYDQLGCGNSYVDGHPELWCQKTWDNELMELRRHLGLDQVHLLGQSWGGMLAIEYLCDYQPEGVASVILSSTLSSASLWAKEQHRMIRFLSQEDQEAIAEAERTGNFDTPEYLAANSRFMERHCDSPSADTPECVTRPKRSGKEAYLYGWGPNEYNPTGSLGSWEYTDKLERIKCPALIISGTNDLCTPLIAKTMYDRIPNARWELFDGCRHMCFVEDNEKYIRLLTEWLDQTEKNGCV</sequence>
<comment type="caution">
    <text evidence="9">The sequence shown here is derived from an EMBL/GenBank/DDBJ whole genome shotgun (WGS) entry which is preliminary data.</text>
</comment>
<dbReference type="Pfam" id="PF00561">
    <property type="entry name" value="Abhydrolase_1"/>
    <property type="match status" value="1"/>
</dbReference>
<protein>
    <recommendedName>
        <fullName evidence="4 7">Proline iminopeptidase</fullName>
        <shortName evidence="7">PIP</shortName>
        <ecNumber evidence="3 7">3.4.11.5</ecNumber>
    </recommendedName>
    <alternativeName>
        <fullName evidence="6 7">Prolyl aminopeptidase</fullName>
    </alternativeName>
</protein>
<dbReference type="InterPro" id="IPR050266">
    <property type="entry name" value="AB_hydrolase_sf"/>
</dbReference>